<feature type="domain" description="MobA-like NTP transferase" evidence="1">
    <location>
        <begin position="10"/>
        <end position="172"/>
    </location>
</feature>
<dbReference type="Proteomes" id="UP001139521">
    <property type="component" value="Unassembled WGS sequence"/>
</dbReference>
<name>A0A9X2CMG6_9FLAO</name>
<dbReference type="InterPro" id="IPR025877">
    <property type="entry name" value="MobA-like_NTP_Trfase"/>
</dbReference>
<dbReference type="PANTHER" id="PTHR43777">
    <property type="entry name" value="MOLYBDENUM COFACTOR CYTIDYLYLTRANSFERASE"/>
    <property type="match status" value="1"/>
</dbReference>
<evidence type="ECO:0000259" key="1">
    <source>
        <dbReference type="Pfam" id="PF12804"/>
    </source>
</evidence>
<dbReference type="SUPFAM" id="SSF53448">
    <property type="entry name" value="Nucleotide-diphospho-sugar transferases"/>
    <property type="match status" value="1"/>
</dbReference>
<proteinExistence type="predicted"/>
<comment type="caution">
    <text evidence="2">The sequence shown here is derived from an EMBL/GenBank/DDBJ whole genome shotgun (WGS) entry which is preliminary data.</text>
</comment>
<dbReference type="Gene3D" id="3.90.550.10">
    <property type="entry name" value="Spore Coat Polysaccharide Biosynthesis Protein SpsA, Chain A"/>
    <property type="match status" value="1"/>
</dbReference>
<dbReference type="EMBL" id="JAKHSK010000004">
    <property type="protein sequence ID" value="MCL6217484.1"/>
    <property type="molecule type" value="Genomic_DNA"/>
</dbReference>
<dbReference type="RefSeq" id="WP_249600462.1">
    <property type="nucleotide sequence ID" value="NZ_JAKHSK010000004.1"/>
</dbReference>
<reference evidence="2" key="1">
    <citation type="submission" date="2022-01" db="EMBL/GenBank/DDBJ databases">
        <title>Genome sequencing of Zunongwangia sp. M21534 genome.</title>
        <authorList>
            <person name="Chen Y."/>
            <person name="Dong C."/>
            <person name="Shao Z."/>
        </authorList>
    </citation>
    <scope>NUCLEOTIDE SEQUENCE</scope>
    <source>
        <strain evidence="2">MCCC M21534</strain>
    </source>
</reference>
<evidence type="ECO:0000313" key="3">
    <source>
        <dbReference type="Proteomes" id="UP001139521"/>
    </source>
</evidence>
<organism evidence="2 3">
    <name type="scientific">Zunongwangia pacifica</name>
    <dbReference type="NCBI Taxonomy" id="2911062"/>
    <lineage>
        <taxon>Bacteria</taxon>
        <taxon>Pseudomonadati</taxon>
        <taxon>Bacteroidota</taxon>
        <taxon>Flavobacteriia</taxon>
        <taxon>Flavobacteriales</taxon>
        <taxon>Flavobacteriaceae</taxon>
        <taxon>Zunongwangia</taxon>
    </lineage>
</organism>
<gene>
    <name evidence="2" type="ORF">L1967_04165</name>
</gene>
<dbReference type="AlphaFoldDB" id="A0A9X2CMG6"/>
<dbReference type="Pfam" id="PF12804">
    <property type="entry name" value="NTP_transf_3"/>
    <property type="match status" value="1"/>
</dbReference>
<dbReference type="InterPro" id="IPR029044">
    <property type="entry name" value="Nucleotide-diphossugar_trans"/>
</dbReference>
<dbReference type="GO" id="GO:0016779">
    <property type="term" value="F:nucleotidyltransferase activity"/>
    <property type="evidence" value="ECO:0007669"/>
    <property type="project" value="UniProtKB-ARBA"/>
</dbReference>
<sequence length="199" mass="22076">METDFKIAVLMLAAGASRRMNGIKQILAFKDSTLLENALKTAKMSENDQVFCVLGANKEEIQQKVDFQDIEIIENTAWSDGLGKSIAVGVEAIQNYKDYDLILVMLGDQPFISSVYLDKMISKFKENQSYIIATSYSGKPGVPALFPKKIFSELIKLSGDSGAKVILQHHENIIKLEAENTFDVDSPEDYKKVCGEVQG</sequence>
<accession>A0A9X2CMG6</accession>
<evidence type="ECO:0000313" key="2">
    <source>
        <dbReference type="EMBL" id="MCL6217484.1"/>
    </source>
</evidence>
<dbReference type="CDD" id="cd04182">
    <property type="entry name" value="GT_2_like_f"/>
    <property type="match status" value="1"/>
</dbReference>
<keyword evidence="3" id="KW-1185">Reference proteome</keyword>
<dbReference type="PANTHER" id="PTHR43777:SF1">
    <property type="entry name" value="MOLYBDENUM COFACTOR CYTIDYLYLTRANSFERASE"/>
    <property type="match status" value="1"/>
</dbReference>
<protein>
    <submittedName>
        <fullName evidence="2">Nucleotidyltransferase family protein</fullName>
    </submittedName>
</protein>